<evidence type="ECO:0000256" key="3">
    <source>
        <dbReference type="ARBA" id="ARBA00022448"/>
    </source>
</evidence>
<proteinExistence type="inferred from homology"/>
<evidence type="ECO:0000256" key="10">
    <source>
        <dbReference type="SAM" id="Phobius"/>
    </source>
</evidence>
<keyword evidence="8 10" id="KW-1133">Transmembrane helix</keyword>
<reference evidence="12" key="1">
    <citation type="submission" date="2021-04" db="EMBL/GenBank/DDBJ databases">
        <title>Oceanospirillales bacteria with DddD are important DMSP degraders in coastal seawater.</title>
        <authorList>
            <person name="Liu J."/>
        </authorList>
    </citation>
    <scope>NUCLEOTIDE SEQUENCE</scope>
    <source>
        <strain evidence="12">GY6</strain>
        <plasmid evidence="12">unnamed</plasmid>
    </source>
</reference>
<dbReference type="InterPro" id="IPR038072">
    <property type="entry name" value="GspK_central_sf"/>
</dbReference>
<accession>A0ABY5H1R5</accession>
<evidence type="ECO:0000256" key="7">
    <source>
        <dbReference type="ARBA" id="ARBA00022927"/>
    </source>
</evidence>
<keyword evidence="5" id="KW-0997">Cell inner membrane</keyword>
<evidence type="ECO:0000256" key="9">
    <source>
        <dbReference type="ARBA" id="ARBA00023136"/>
    </source>
</evidence>
<evidence type="ECO:0000256" key="6">
    <source>
        <dbReference type="ARBA" id="ARBA00022692"/>
    </source>
</evidence>
<organism evidence="12 13">
    <name type="scientific">Amphritea atlantica</name>
    <dbReference type="NCBI Taxonomy" id="355243"/>
    <lineage>
        <taxon>Bacteria</taxon>
        <taxon>Pseudomonadati</taxon>
        <taxon>Pseudomonadota</taxon>
        <taxon>Gammaproteobacteria</taxon>
        <taxon>Oceanospirillales</taxon>
        <taxon>Oceanospirillaceae</taxon>
        <taxon>Amphritea</taxon>
    </lineage>
</organism>
<evidence type="ECO:0000313" key="13">
    <source>
        <dbReference type="Proteomes" id="UP001059950"/>
    </source>
</evidence>
<evidence type="ECO:0000256" key="5">
    <source>
        <dbReference type="ARBA" id="ARBA00022519"/>
    </source>
</evidence>
<keyword evidence="7" id="KW-0653">Protein transport</keyword>
<evidence type="ECO:0000259" key="11">
    <source>
        <dbReference type="Pfam" id="PF21687"/>
    </source>
</evidence>
<dbReference type="Pfam" id="PF21687">
    <property type="entry name" value="T2SSK_1st"/>
    <property type="match status" value="1"/>
</dbReference>
<comment type="subcellular location">
    <subcellularLocation>
        <location evidence="1">Cell inner membrane</location>
    </subcellularLocation>
</comment>
<dbReference type="PANTHER" id="PTHR38831">
    <property type="entry name" value="TYPE II SECRETION SYSTEM PROTEIN K"/>
    <property type="match status" value="1"/>
</dbReference>
<evidence type="ECO:0000256" key="1">
    <source>
        <dbReference type="ARBA" id="ARBA00004533"/>
    </source>
</evidence>
<evidence type="ECO:0000313" key="12">
    <source>
        <dbReference type="EMBL" id="UTW05613.1"/>
    </source>
</evidence>
<keyword evidence="13" id="KW-1185">Reference proteome</keyword>
<keyword evidence="12" id="KW-0614">Plasmid</keyword>
<keyword evidence="3" id="KW-0813">Transport</keyword>
<feature type="transmembrane region" description="Helical" evidence="10">
    <location>
        <begin position="15"/>
        <end position="38"/>
    </location>
</feature>
<comment type="similarity">
    <text evidence="2">Belongs to the GSP K family.</text>
</comment>
<evidence type="ECO:0000256" key="2">
    <source>
        <dbReference type="ARBA" id="ARBA00007246"/>
    </source>
</evidence>
<protein>
    <submittedName>
        <fullName evidence="12">General secretion pathway protein GspK</fullName>
    </submittedName>
</protein>
<gene>
    <name evidence="12" type="ORF">KDX31_19650</name>
</gene>
<evidence type="ECO:0000256" key="4">
    <source>
        <dbReference type="ARBA" id="ARBA00022475"/>
    </source>
</evidence>
<sequence length="319" mass="34875">MNLNVSDKPASSPELGVALISVLWLTVLLSLIAVTVSFTGRTNARLTLNFENATHAQYAFEAGVQWAFWGLLLPEAERPWLADGTVHSMNLDDAIIHVAVTDENGKVDLNSASGEMLKALFVAAGLDDLEAESLSDAIMDWRDTDDLKRLNGAEDNDYQQAGFSYGAKDAPFDSIMELKRVLGMDDQLFNTLAGSITVYSNTPSVNPLVAPKLVLMAFTGWEEYQALEFINDRRAAHAEGVTIATNALTSPFFSTSSRGLNYTVLTQAVLKTNTRSGKSVVIQRRGGKGKEIFNILDTYSLNKEVFKDNMLIESEGLPL</sequence>
<feature type="domain" description="T2SS protein K first SAM-like" evidence="11">
    <location>
        <begin position="108"/>
        <end position="200"/>
    </location>
</feature>
<dbReference type="SUPFAM" id="SSF158544">
    <property type="entry name" value="GspK insert domain-like"/>
    <property type="match status" value="1"/>
</dbReference>
<dbReference type="Proteomes" id="UP001059950">
    <property type="component" value="Plasmid unnamed"/>
</dbReference>
<keyword evidence="6 10" id="KW-0812">Transmembrane</keyword>
<dbReference type="InterPro" id="IPR049031">
    <property type="entry name" value="T2SSK_SAM-like_1st"/>
</dbReference>
<dbReference type="PANTHER" id="PTHR38831:SF2">
    <property type="entry name" value="TYPE II SECRETION SYSTEM PROTEIN K"/>
    <property type="match status" value="1"/>
</dbReference>
<keyword evidence="4" id="KW-1003">Cell membrane</keyword>
<dbReference type="Gene3D" id="1.10.40.60">
    <property type="entry name" value="EpsJ-like"/>
    <property type="match status" value="1"/>
</dbReference>
<name>A0ABY5H1R5_9GAMM</name>
<evidence type="ECO:0000256" key="8">
    <source>
        <dbReference type="ARBA" id="ARBA00022989"/>
    </source>
</evidence>
<keyword evidence="9 10" id="KW-0472">Membrane</keyword>
<dbReference type="InterPro" id="IPR005628">
    <property type="entry name" value="GspK"/>
</dbReference>
<geneLocation type="plasmid" evidence="12 13">
    <name>unnamed</name>
</geneLocation>
<dbReference type="EMBL" id="CP073345">
    <property type="protein sequence ID" value="UTW05613.1"/>
    <property type="molecule type" value="Genomic_DNA"/>
</dbReference>